<name>A0A382J754_9ZZZZ</name>
<reference evidence="1" key="1">
    <citation type="submission" date="2018-05" db="EMBL/GenBank/DDBJ databases">
        <authorList>
            <person name="Lanie J.A."/>
            <person name="Ng W.-L."/>
            <person name="Kazmierczak K.M."/>
            <person name="Andrzejewski T.M."/>
            <person name="Davidsen T.M."/>
            <person name="Wayne K.J."/>
            <person name="Tettelin H."/>
            <person name="Glass J.I."/>
            <person name="Rusch D."/>
            <person name="Podicherti R."/>
            <person name="Tsui H.-C.T."/>
            <person name="Winkler M.E."/>
        </authorList>
    </citation>
    <scope>NUCLEOTIDE SEQUENCE</scope>
</reference>
<sequence>GDVWSKDKAGCLQNNVWLELEKIQ</sequence>
<accession>A0A382J754</accession>
<organism evidence="1">
    <name type="scientific">marine metagenome</name>
    <dbReference type="NCBI Taxonomy" id="408172"/>
    <lineage>
        <taxon>unclassified sequences</taxon>
        <taxon>metagenomes</taxon>
        <taxon>ecological metagenomes</taxon>
    </lineage>
</organism>
<gene>
    <name evidence="1" type="ORF">METZ01_LOCUS259757</name>
</gene>
<feature type="non-terminal residue" evidence="1">
    <location>
        <position position="1"/>
    </location>
</feature>
<dbReference type="AlphaFoldDB" id="A0A382J754"/>
<protein>
    <submittedName>
        <fullName evidence="1">Uncharacterized protein</fullName>
    </submittedName>
</protein>
<dbReference type="EMBL" id="UINC01071747">
    <property type="protein sequence ID" value="SVC06903.1"/>
    <property type="molecule type" value="Genomic_DNA"/>
</dbReference>
<evidence type="ECO:0000313" key="1">
    <source>
        <dbReference type="EMBL" id="SVC06903.1"/>
    </source>
</evidence>
<proteinExistence type="predicted"/>